<reference evidence="4" key="1">
    <citation type="submission" date="2020-04" db="EMBL/GenBank/DDBJ databases">
        <authorList>
            <person name="Zhang T."/>
        </authorList>
    </citation>
    <scope>NUCLEOTIDE SEQUENCE</scope>
    <source>
        <strain evidence="4">HKST-UBA80</strain>
    </source>
</reference>
<feature type="coiled-coil region" evidence="1">
    <location>
        <begin position="462"/>
        <end position="533"/>
    </location>
</feature>
<evidence type="ECO:0000256" key="1">
    <source>
        <dbReference type="SAM" id="Coils"/>
    </source>
</evidence>
<dbReference type="SUPFAM" id="SSF49464">
    <property type="entry name" value="Carboxypeptidase regulatory domain-like"/>
    <property type="match status" value="1"/>
</dbReference>
<sequence>MPLNDTQTTNKQHALPQNIMDVEFKIIGDLTMRQFMYLALSGGIAYGVFAFVNSIFKWPIILFLVLFGLSLAFLPIEDRGLDQWVVNFIKSIYLPNQRIWKKTPEIPAAFTFENLNVVRQELITLSPTTSRRKLEEFLTAQDSAPNNDPLDFQEHVYINKVAAAFAGTPVSKANPYTPGGNVQKRMGPGIQTAATAPIAPAAHAKVIDDAGFQKSHSPSEEKRLDSNQYSAAVPGNIAGAPGAGSLSFGSAPKTIEGSGGQAPAGAGASQTTQAATAEPKHLIPEAQFDNAYNPSEKPQFLTTSYFEPAPITPDRHSGRAFTNLVPSKGEIVLPIKGEKTLRTSEEMEIDEELQNKTKQLNALLEQIKRDAKYKNIVAAKPVEKEIPLTSNVQGSLQMNHSALEEKSSFPSNHEANNASTINTTSTNTGYSAQFGPDDEIITTTQSPFGMPVDNTQPVIQIGQDIKNLLAKLQRENKELSIQIERLKQDIANSKGDNDKAEKITTIQKLEKEKEATEKNYSQIKEKYTELTEKSFVKKAIEEDRERTEKVIHGETPEFIESGISNTIPNIISGKVVDQNNRALENIVLIIKNHAQEPVRALKTNPLGEFAITTPLLNGTYTIETDKSKRTNLSFDIIKVEVAGKIIPPILIKGR</sequence>
<proteinExistence type="predicted"/>
<feature type="region of interest" description="Disordered" evidence="2">
    <location>
        <begin position="244"/>
        <end position="277"/>
    </location>
</feature>
<gene>
    <name evidence="4" type="ORF">KDA10_02305</name>
</gene>
<feature type="transmembrane region" description="Helical" evidence="3">
    <location>
        <begin position="58"/>
        <end position="76"/>
    </location>
</feature>
<dbReference type="Proteomes" id="UP000714817">
    <property type="component" value="Unassembled WGS sequence"/>
</dbReference>
<evidence type="ECO:0000313" key="5">
    <source>
        <dbReference type="Proteomes" id="UP000714817"/>
    </source>
</evidence>
<feature type="transmembrane region" description="Helical" evidence="3">
    <location>
        <begin position="35"/>
        <end position="52"/>
    </location>
</feature>
<reference evidence="4" key="2">
    <citation type="journal article" date="2021" name="Microbiome">
        <title>Successional dynamics and alternative stable states in a saline activated sludge microbial community over 9 years.</title>
        <authorList>
            <person name="Wang Y."/>
            <person name="Ye J."/>
            <person name="Ju F."/>
            <person name="Liu L."/>
            <person name="Boyd J.A."/>
            <person name="Deng Y."/>
            <person name="Parks D.H."/>
            <person name="Jiang X."/>
            <person name="Yin X."/>
            <person name="Woodcroft B.J."/>
            <person name="Tyson G.W."/>
            <person name="Hugenholtz P."/>
            <person name="Polz M.F."/>
            <person name="Zhang T."/>
        </authorList>
    </citation>
    <scope>NUCLEOTIDE SEQUENCE</scope>
    <source>
        <strain evidence="4">HKST-UBA80</strain>
    </source>
</reference>
<evidence type="ECO:0000256" key="2">
    <source>
        <dbReference type="SAM" id="MobiDB-lite"/>
    </source>
</evidence>
<dbReference type="AlphaFoldDB" id="A0A955E0Y5"/>
<evidence type="ECO:0000313" key="4">
    <source>
        <dbReference type="EMBL" id="MCA9302173.1"/>
    </source>
</evidence>
<keyword evidence="3" id="KW-0472">Membrane</keyword>
<dbReference type="Pfam" id="PF12666">
    <property type="entry name" value="PrgI"/>
    <property type="match status" value="1"/>
</dbReference>
<keyword evidence="3" id="KW-0812">Transmembrane</keyword>
<feature type="region of interest" description="Disordered" evidence="2">
    <location>
        <begin position="407"/>
        <end position="436"/>
    </location>
</feature>
<comment type="caution">
    <text evidence="4">The sequence shown here is derived from an EMBL/GenBank/DDBJ whole genome shotgun (WGS) entry which is preliminary data.</text>
</comment>
<dbReference type="InterPro" id="IPR024414">
    <property type="entry name" value="Uncharacterised_PrgI"/>
</dbReference>
<feature type="compositionally biased region" description="Low complexity" evidence="2">
    <location>
        <begin position="415"/>
        <end position="428"/>
    </location>
</feature>
<name>A0A955E0Y5_UNCKA</name>
<dbReference type="InterPro" id="IPR008969">
    <property type="entry name" value="CarboxyPept-like_regulatory"/>
</dbReference>
<evidence type="ECO:0000256" key="3">
    <source>
        <dbReference type="SAM" id="Phobius"/>
    </source>
</evidence>
<keyword evidence="1" id="KW-0175">Coiled coil</keyword>
<feature type="compositionally biased region" description="Low complexity" evidence="2">
    <location>
        <begin position="263"/>
        <end position="277"/>
    </location>
</feature>
<accession>A0A955E0Y5</accession>
<keyword evidence="3" id="KW-1133">Transmembrane helix</keyword>
<organism evidence="4 5">
    <name type="scientific">candidate division WWE3 bacterium</name>
    <dbReference type="NCBI Taxonomy" id="2053526"/>
    <lineage>
        <taxon>Bacteria</taxon>
        <taxon>Katanobacteria</taxon>
    </lineage>
</organism>
<protein>
    <submittedName>
        <fullName evidence="4">PrgI family protein</fullName>
    </submittedName>
</protein>
<dbReference type="EMBL" id="JAGQNY010000007">
    <property type="protein sequence ID" value="MCA9302173.1"/>
    <property type="molecule type" value="Genomic_DNA"/>
</dbReference>